<evidence type="ECO:0000313" key="1">
    <source>
        <dbReference type="EMBL" id="CAG6395855.1"/>
    </source>
</evidence>
<protein>
    <submittedName>
        <fullName evidence="1">Pyridoxamine 5\\'-phosphate oxidase</fullName>
    </submittedName>
</protein>
<keyword evidence="2" id="KW-1185">Reference proteome</keyword>
<gene>
    <name evidence="1" type="ORF">SCOCK_370006</name>
</gene>
<evidence type="ECO:0000313" key="2">
    <source>
        <dbReference type="Proteomes" id="UP001152519"/>
    </source>
</evidence>
<dbReference type="Pfam" id="PF12900">
    <property type="entry name" value="Pyridox_ox_2"/>
    <property type="match status" value="1"/>
</dbReference>
<dbReference type="Gene3D" id="1.10.260.40">
    <property type="entry name" value="lambda repressor-like DNA-binding domains"/>
    <property type="match status" value="1"/>
</dbReference>
<dbReference type="SUPFAM" id="SSF50475">
    <property type="entry name" value="FMN-binding split barrel"/>
    <property type="match status" value="1"/>
</dbReference>
<dbReference type="AlphaFoldDB" id="A0A9W4GUM1"/>
<dbReference type="InterPro" id="IPR010982">
    <property type="entry name" value="Lambda_DNA-bd_dom_sf"/>
</dbReference>
<dbReference type="EMBL" id="CAJSLV010000067">
    <property type="protein sequence ID" value="CAG6395855.1"/>
    <property type="molecule type" value="Genomic_DNA"/>
</dbReference>
<dbReference type="SUPFAM" id="SSF47413">
    <property type="entry name" value="lambda repressor-like DNA-binding domains"/>
    <property type="match status" value="1"/>
</dbReference>
<dbReference type="InterPro" id="IPR012349">
    <property type="entry name" value="Split_barrel_FMN-bd"/>
</dbReference>
<dbReference type="Gene3D" id="2.30.110.10">
    <property type="entry name" value="Electron Transport, Fmn-binding Protein, Chain A"/>
    <property type="match status" value="1"/>
</dbReference>
<proteinExistence type="predicted"/>
<sequence length="227" mass="24314">MNANAGPDGRAPEPGAIARRIGRRRAALGLSENALATQAGMTPRYFQHLLVQGPGFDPGGFLRIAAALQMTYHELLEGRGDLPPGQSAPTPRPALIRLTTAECWDKLGTRGVGRVALPVQPGPAVFPVNYAVEARSILYRTANGGPAAPETGARVSFQVDRIDDRLSQGWSVLITGVAERIEDPAMVRRLTEHFTVEPWAGGDRPLWIRIGPGEVTGRHIRSMSGGS</sequence>
<comment type="caution">
    <text evidence="1">The sequence shown here is derived from an EMBL/GenBank/DDBJ whole genome shotgun (WGS) entry which is preliminary data.</text>
</comment>
<dbReference type="Proteomes" id="UP001152519">
    <property type="component" value="Unassembled WGS sequence"/>
</dbReference>
<name>A0A9W4GUM1_9ACTN</name>
<dbReference type="GO" id="GO:0003677">
    <property type="term" value="F:DNA binding"/>
    <property type="evidence" value="ECO:0007669"/>
    <property type="project" value="InterPro"/>
</dbReference>
<accession>A0A9W4GUM1</accession>
<dbReference type="InterPro" id="IPR024747">
    <property type="entry name" value="Pyridox_Oxase-rel"/>
</dbReference>
<reference evidence="1" key="1">
    <citation type="submission" date="2021-05" db="EMBL/GenBank/DDBJ databases">
        <authorList>
            <person name="Arsene-Ploetze F."/>
        </authorList>
    </citation>
    <scope>NUCLEOTIDE SEQUENCE</scope>
    <source>
        <strain evidence="1">DSM 42138</strain>
    </source>
</reference>
<organism evidence="1 2">
    <name type="scientific">Actinacidiphila cocklensis</name>
    <dbReference type="NCBI Taxonomy" id="887465"/>
    <lineage>
        <taxon>Bacteria</taxon>
        <taxon>Bacillati</taxon>
        <taxon>Actinomycetota</taxon>
        <taxon>Actinomycetes</taxon>
        <taxon>Kitasatosporales</taxon>
        <taxon>Streptomycetaceae</taxon>
        <taxon>Actinacidiphila</taxon>
    </lineage>
</organism>